<evidence type="ECO:0000313" key="3">
    <source>
        <dbReference type="Proteomes" id="UP001055172"/>
    </source>
</evidence>
<dbReference type="EMBL" id="BPPX01000028">
    <property type="protein sequence ID" value="GJC87713.1"/>
    <property type="molecule type" value="Genomic_DNA"/>
</dbReference>
<reference evidence="2 3" key="1">
    <citation type="submission" date="2021-07" db="EMBL/GenBank/DDBJ databases">
        <title>Genome data of Colletotrichum spaethianum.</title>
        <authorList>
            <person name="Utami Y.D."/>
            <person name="Hiruma K."/>
        </authorList>
    </citation>
    <scope>NUCLEOTIDE SEQUENCE [LARGE SCALE GENOMIC DNA]</scope>
    <source>
        <strain evidence="2 3">MAFF 242679</strain>
    </source>
</reference>
<name>A0AA37GX61_9PEZI</name>
<keyword evidence="1" id="KW-0472">Membrane</keyword>
<comment type="caution">
    <text evidence="2">The sequence shown here is derived from an EMBL/GenBank/DDBJ whole genome shotgun (WGS) entry which is preliminary data.</text>
</comment>
<proteinExistence type="predicted"/>
<accession>A0AA37GX61</accession>
<protein>
    <submittedName>
        <fullName evidence="2">Uncharacterized protein</fullName>
    </submittedName>
</protein>
<evidence type="ECO:0000313" key="2">
    <source>
        <dbReference type="EMBL" id="GJC87713.1"/>
    </source>
</evidence>
<sequence>MNATLYNIVLDEVSPRLPVLTASLIFVFIAFLAQAFLKRDPLAGVPIVGKGGKGARRKLYQSGGAWDLYEEGYKKVSISVVRERLQREARS</sequence>
<gene>
    <name evidence="2" type="ORF">ColLi_10551</name>
</gene>
<feature type="transmembrane region" description="Helical" evidence="1">
    <location>
        <begin position="20"/>
        <end position="37"/>
    </location>
</feature>
<evidence type="ECO:0000256" key="1">
    <source>
        <dbReference type="SAM" id="Phobius"/>
    </source>
</evidence>
<keyword evidence="1" id="KW-0812">Transmembrane</keyword>
<keyword evidence="3" id="KW-1185">Reference proteome</keyword>
<keyword evidence="1" id="KW-1133">Transmembrane helix</keyword>
<dbReference type="AlphaFoldDB" id="A0AA37GX61"/>
<organism evidence="2 3">
    <name type="scientific">Colletotrichum liriopes</name>
    <dbReference type="NCBI Taxonomy" id="708192"/>
    <lineage>
        <taxon>Eukaryota</taxon>
        <taxon>Fungi</taxon>
        <taxon>Dikarya</taxon>
        <taxon>Ascomycota</taxon>
        <taxon>Pezizomycotina</taxon>
        <taxon>Sordariomycetes</taxon>
        <taxon>Hypocreomycetidae</taxon>
        <taxon>Glomerellales</taxon>
        <taxon>Glomerellaceae</taxon>
        <taxon>Colletotrichum</taxon>
        <taxon>Colletotrichum spaethianum species complex</taxon>
    </lineage>
</organism>
<dbReference type="Proteomes" id="UP001055172">
    <property type="component" value="Unassembled WGS sequence"/>
</dbReference>